<evidence type="ECO:0000259" key="1">
    <source>
        <dbReference type="PROSITE" id="PS50887"/>
    </source>
</evidence>
<dbReference type="RefSeq" id="WP_216517610.1">
    <property type="nucleotide sequence ID" value="NZ_JAHLPM010000003.1"/>
</dbReference>
<organism evidence="2 3">
    <name type="scientific">Tissierella simiarum</name>
    <dbReference type="NCBI Taxonomy" id="2841534"/>
    <lineage>
        <taxon>Bacteria</taxon>
        <taxon>Bacillati</taxon>
        <taxon>Bacillota</taxon>
        <taxon>Tissierellia</taxon>
        <taxon>Tissierellales</taxon>
        <taxon>Tissierellaceae</taxon>
        <taxon>Tissierella</taxon>
    </lineage>
</organism>
<dbReference type="EMBL" id="JAHLPM010000003">
    <property type="protein sequence ID" value="MBU5437476.1"/>
    <property type="molecule type" value="Genomic_DNA"/>
</dbReference>
<comment type="caution">
    <text evidence="2">The sequence shown here is derived from an EMBL/GenBank/DDBJ whole genome shotgun (WGS) entry which is preliminary data.</text>
</comment>
<sequence length="723" mass="84869">MEKIRVEHRNRTLNYDRRKIILYFSIISLLEKDYEYTLNLLEEDLELKNDCETKYFKYIREMIICNLNDRDSNITNMVKIEEKIKSYNLLNIDLIVNMIIGFKFYEKGLYYQAINYLLETLDIMYRLAMKIPERELQISYIDSRGGNLVKEKLSMAIENAFNKKVECKYLTDIKGADIEEYFDFRLFFDLISNEEFTKIAEINYFYHEASNVYNIETLIARLTEDYRYNLDLIIRYLAKETLAQKGCILIYDEESNKYLPISSLDDNLNWMPNENILALSNRSNKGILINNSPNEFANNFYKEFLSKEIKGLICVPITIPEKIEDRIKSDRRKDDLFIDKKNEGYIYLETDRVFNRFDSDRFKLVNILSYLVFINIENYMLKAISTTDKLTNTYTRKYFESKFEEIITYSKKGKNNFTLLMLDIDKFKNINDTYGHRKGDEVLSCIGRKLVGCIRTTDLAARYGGEEFIVLLKNTTENEGKLVGEKIRSNIESLKISGLDYPITVSIGISVFPKHSQFKEELIEKADQALYYAKDKGRNRIVVWNNEIGNTLNRVDRLAGILSGNTNEDNRNILALLDVTELIKEKKSKEEKIFIFLNRLIETVDAEYSNLIELENKSSLTKIYSRVRLNNQWINTPFLNYTIINKTIVKKKGEFLIDWDNVDDVDRISGVPNWQSIIVIPLIVNEEVKGVVYLSVPLKEKEFDYNSYNLTRTLSNIFAAIIS</sequence>
<gene>
    <name evidence="2" type="ORF">KQI42_05620</name>
</gene>
<dbReference type="CDD" id="cd01949">
    <property type="entry name" value="GGDEF"/>
    <property type="match status" value="1"/>
</dbReference>
<dbReference type="InterPro" id="IPR050469">
    <property type="entry name" value="Diguanylate_Cyclase"/>
</dbReference>
<proteinExistence type="predicted"/>
<dbReference type="InterPro" id="IPR000160">
    <property type="entry name" value="GGDEF_dom"/>
</dbReference>
<dbReference type="Pfam" id="PF00990">
    <property type="entry name" value="GGDEF"/>
    <property type="match status" value="1"/>
</dbReference>
<evidence type="ECO:0000313" key="3">
    <source>
        <dbReference type="Proteomes" id="UP000749471"/>
    </source>
</evidence>
<protein>
    <submittedName>
        <fullName evidence="2">GGDEF domain-containing protein</fullName>
    </submittedName>
</protein>
<dbReference type="PROSITE" id="PS50887">
    <property type="entry name" value="GGDEF"/>
    <property type="match status" value="1"/>
</dbReference>
<dbReference type="Proteomes" id="UP000749471">
    <property type="component" value="Unassembled WGS sequence"/>
</dbReference>
<feature type="domain" description="GGDEF" evidence="1">
    <location>
        <begin position="415"/>
        <end position="546"/>
    </location>
</feature>
<dbReference type="NCBIfam" id="TIGR00254">
    <property type="entry name" value="GGDEF"/>
    <property type="match status" value="1"/>
</dbReference>
<dbReference type="PANTHER" id="PTHR45138:SF9">
    <property type="entry name" value="DIGUANYLATE CYCLASE DGCM-RELATED"/>
    <property type="match status" value="1"/>
</dbReference>
<evidence type="ECO:0000313" key="2">
    <source>
        <dbReference type="EMBL" id="MBU5437476.1"/>
    </source>
</evidence>
<dbReference type="SMART" id="SM00267">
    <property type="entry name" value="GGDEF"/>
    <property type="match status" value="1"/>
</dbReference>
<keyword evidence="3" id="KW-1185">Reference proteome</keyword>
<dbReference type="PANTHER" id="PTHR45138">
    <property type="entry name" value="REGULATORY COMPONENTS OF SENSORY TRANSDUCTION SYSTEM"/>
    <property type="match status" value="1"/>
</dbReference>
<accession>A0ABS6E3I8</accession>
<name>A0ABS6E3I8_9FIRM</name>
<reference evidence="2 3" key="1">
    <citation type="submission" date="2021-06" db="EMBL/GenBank/DDBJ databases">
        <authorList>
            <person name="Sun Q."/>
            <person name="Li D."/>
        </authorList>
    </citation>
    <scope>NUCLEOTIDE SEQUENCE [LARGE SCALE GENOMIC DNA]</scope>
    <source>
        <strain evidence="2 3">MSJ-40</strain>
    </source>
</reference>